<feature type="transmembrane region" description="Helical" evidence="1">
    <location>
        <begin position="349"/>
        <end position="368"/>
    </location>
</feature>
<feature type="transmembrane region" description="Helical" evidence="1">
    <location>
        <begin position="138"/>
        <end position="159"/>
    </location>
</feature>
<dbReference type="AlphaFoldDB" id="A0A1M6LMA7"/>
<reference evidence="2 3" key="1">
    <citation type="submission" date="2016-11" db="EMBL/GenBank/DDBJ databases">
        <authorList>
            <person name="Jaros S."/>
            <person name="Januszkiewicz K."/>
            <person name="Wedrychowicz H."/>
        </authorList>
    </citation>
    <scope>NUCLEOTIDE SEQUENCE [LARGE SCALE GENOMIC DNA]</scope>
    <source>
        <strain evidence="2 3">DSM 17477</strain>
    </source>
</reference>
<evidence type="ECO:0000313" key="2">
    <source>
        <dbReference type="EMBL" id="SHJ72295.1"/>
    </source>
</evidence>
<feature type="transmembrane region" description="Helical" evidence="1">
    <location>
        <begin position="242"/>
        <end position="257"/>
    </location>
</feature>
<keyword evidence="1" id="KW-1133">Transmembrane helix</keyword>
<feature type="transmembrane region" description="Helical" evidence="1">
    <location>
        <begin position="269"/>
        <end position="292"/>
    </location>
</feature>
<dbReference type="OrthoDB" id="2082985at2"/>
<dbReference type="RefSeq" id="WP_073050579.1">
    <property type="nucleotide sequence ID" value="NZ_FQZL01000033.1"/>
</dbReference>
<evidence type="ECO:0000256" key="1">
    <source>
        <dbReference type="SAM" id="Phobius"/>
    </source>
</evidence>
<feature type="transmembrane region" description="Helical" evidence="1">
    <location>
        <begin position="46"/>
        <end position="65"/>
    </location>
</feature>
<evidence type="ECO:0008006" key="4">
    <source>
        <dbReference type="Google" id="ProtNLM"/>
    </source>
</evidence>
<proteinExistence type="predicted"/>
<dbReference type="STRING" id="1121476.SAMN02745751_03213"/>
<dbReference type="Proteomes" id="UP000184052">
    <property type="component" value="Unassembled WGS sequence"/>
</dbReference>
<feature type="transmembrane region" description="Helical" evidence="1">
    <location>
        <begin position="380"/>
        <end position="404"/>
    </location>
</feature>
<keyword evidence="1" id="KW-0812">Transmembrane</keyword>
<name>A0A1M6LMA7_9FIRM</name>
<feature type="transmembrane region" description="Helical" evidence="1">
    <location>
        <begin position="171"/>
        <end position="188"/>
    </location>
</feature>
<organism evidence="2 3">
    <name type="scientific">Dethiosulfatibacter aminovorans DSM 17477</name>
    <dbReference type="NCBI Taxonomy" id="1121476"/>
    <lineage>
        <taxon>Bacteria</taxon>
        <taxon>Bacillati</taxon>
        <taxon>Bacillota</taxon>
        <taxon>Tissierellia</taxon>
        <taxon>Dethiosulfatibacter</taxon>
    </lineage>
</organism>
<keyword evidence="1" id="KW-0472">Membrane</keyword>
<sequence length="445" mass="51912">MFFYFTINILLLITLTLTFESISILIVGMMGMLLVTYVVNKTNLKFEIVLSIIYLIAIIMMLVAYCGYDYQYGAPYFSGGSDDLAFEEMSTYVMDEGYLMPYKYAQDPKLRYHNSKGFLWIISWIMRVVESFGGYHTIAFRVLNINFLIALGVLTTSYFKENYGFSDHKNLIVLIVSILFPNAIYISVHVFRDTLIIFLLFSVFYIWDRLLQKENISFVSGLKTFFITGLIAYISYWIRNQSLVFIIAIILVSIFLKKHRLNIRNFGMYMLLLLVALIIADLFNVFDLIVAFNERYTIHKLELSDGLSNEIFKIPLFPFGFVVRFAYGLVSPIPVPIIKTPKMLTDIKLFFDVLVSFGTVMQIFLLPYLVKNILRIDKVFILFITFMLGIVVTTFTFRHFIMLYPFMWILIFREFFSTNENDRKLIFMATALSICFAAIIYILIK</sequence>
<protein>
    <recommendedName>
        <fullName evidence="4">Dolichyl-phosphate-mannose-protein mannosyltransferase</fullName>
    </recommendedName>
</protein>
<gene>
    <name evidence="2" type="ORF">SAMN02745751_03213</name>
</gene>
<feature type="transmembrane region" description="Helical" evidence="1">
    <location>
        <begin position="6"/>
        <end position="39"/>
    </location>
</feature>
<keyword evidence="3" id="KW-1185">Reference proteome</keyword>
<feature type="transmembrane region" description="Helical" evidence="1">
    <location>
        <begin position="218"/>
        <end position="236"/>
    </location>
</feature>
<dbReference type="EMBL" id="FQZL01000033">
    <property type="protein sequence ID" value="SHJ72295.1"/>
    <property type="molecule type" value="Genomic_DNA"/>
</dbReference>
<evidence type="ECO:0000313" key="3">
    <source>
        <dbReference type="Proteomes" id="UP000184052"/>
    </source>
</evidence>
<accession>A0A1M6LMA7</accession>
<feature type="transmembrane region" description="Helical" evidence="1">
    <location>
        <begin position="194"/>
        <end position="211"/>
    </location>
</feature>
<feature type="transmembrane region" description="Helical" evidence="1">
    <location>
        <begin position="425"/>
        <end position="444"/>
    </location>
</feature>